<sequence length="369" mass="40699">MHVVLSGYYGYNNAGDEAILHAIVSSLRRFDPAIAITVLSAQPEATARLYRVNAVHRMDPLSVYRALRNADALVSGGGSLLQDASGFRSIPYYAGIIAMAQWCRQPVFIYAQGIGPIRQRRFYPLIRSTFRRAAYISVRDEGSAKLLAELGIARDRIELVADPVLTLQPAPSQEIDAIVASHNLAAPFVAVSVRHWRNNRFLAEVAAALDRLAERGYAVVLLPLHPPNDVRACQTVQRLMRRRKQTVLLDSPLTPPQWLGLIGRAALVIGVRLHALVFAAAQHVPMVGISYDPKIDHFLRQLGDAPVGTTETVSTAALVEAALRKLEAGEEERRRLAALVTPLRELAWRPAQAIVDHFRVNRTPSTMTP</sequence>
<protein>
    <submittedName>
        <fullName evidence="2">Polysaccharide pyruvyl transferase CsaB</fullName>
    </submittedName>
</protein>
<keyword evidence="3" id="KW-1185">Reference proteome</keyword>
<accession>A0A8J3B2I6</accession>
<reference evidence="2" key="1">
    <citation type="journal article" date="2014" name="Int. J. Syst. Evol. Microbiol.">
        <title>Complete genome sequence of Corynebacterium casei LMG S-19264T (=DSM 44701T), isolated from a smear-ripened cheese.</title>
        <authorList>
            <consortium name="US DOE Joint Genome Institute (JGI-PGF)"/>
            <person name="Walter F."/>
            <person name="Albersmeier A."/>
            <person name="Kalinowski J."/>
            <person name="Ruckert C."/>
        </authorList>
    </citation>
    <scope>NUCLEOTIDE SEQUENCE</scope>
    <source>
        <strain evidence="2">JCM 14719</strain>
    </source>
</reference>
<organism evidence="2 3">
    <name type="scientific">Calditerricola satsumensis</name>
    <dbReference type="NCBI Taxonomy" id="373054"/>
    <lineage>
        <taxon>Bacteria</taxon>
        <taxon>Bacillati</taxon>
        <taxon>Bacillota</taxon>
        <taxon>Bacilli</taxon>
        <taxon>Bacillales</taxon>
        <taxon>Bacillaceae</taxon>
        <taxon>Calditerricola</taxon>
    </lineage>
</organism>
<proteinExistence type="predicted"/>
<dbReference type="Pfam" id="PF04230">
    <property type="entry name" value="PS_pyruv_trans"/>
    <property type="match status" value="1"/>
</dbReference>
<evidence type="ECO:0000313" key="3">
    <source>
        <dbReference type="Proteomes" id="UP000637720"/>
    </source>
</evidence>
<dbReference type="EMBL" id="BMOF01000001">
    <property type="protein sequence ID" value="GGJ91161.1"/>
    <property type="molecule type" value="Genomic_DNA"/>
</dbReference>
<dbReference type="GO" id="GO:0016740">
    <property type="term" value="F:transferase activity"/>
    <property type="evidence" value="ECO:0007669"/>
    <property type="project" value="UniProtKB-KW"/>
</dbReference>
<reference evidence="2" key="2">
    <citation type="submission" date="2020-09" db="EMBL/GenBank/DDBJ databases">
        <authorList>
            <person name="Sun Q."/>
            <person name="Ohkuma M."/>
        </authorList>
    </citation>
    <scope>NUCLEOTIDE SEQUENCE</scope>
    <source>
        <strain evidence="2">JCM 14719</strain>
    </source>
</reference>
<dbReference type="PANTHER" id="PTHR36836">
    <property type="entry name" value="COLANIC ACID BIOSYNTHESIS PROTEIN WCAK"/>
    <property type="match status" value="1"/>
</dbReference>
<dbReference type="SUPFAM" id="SSF53756">
    <property type="entry name" value="UDP-Glycosyltransferase/glycogen phosphorylase"/>
    <property type="match status" value="1"/>
</dbReference>
<dbReference type="PANTHER" id="PTHR36836:SF1">
    <property type="entry name" value="COLANIC ACID BIOSYNTHESIS PROTEIN WCAK"/>
    <property type="match status" value="1"/>
</dbReference>
<comment type="caution">
    <text evidence="2">The sequence shown here is derived from an EMBL/GenBank/DDBJ whole genome shotgun (WGS) entry which is preliminary data.</text>
</comment>
<dbReference type="InterPro" id="IPR019896">
    <property type="entry name" value="Polysacch_pyruvyl_Trfase_CsaB"/>
</dbReference>
<keyword evidence="2" id="KW-0808">Transferase</keyword>
<dbReference type="Proteomes" id="UP000637720">
    <property type="component" value="Unassembled WGS sequence"/>
</dbReference>
<evidence type="ECO:0000313" key="2">
    <source>
        <dbReference type="EMBL" id="GGJ91161.1"/>
    </source>
</evidence>
<dbReference type="NCBIfam" id="TIGR03609">
    <property type="entry name" value="S_layer_CsaB"/>
    <property type="match status" value="1"/>
</dbReference>
<dbReference type="InterPro" id="IPR007345">
    <property type="entry name" value="Polysacch_pyruvyl_Trfase"/>
</dbReference>
<dbReference type="Gene3D" id="3.40.50.2000">
    <property type="entry name" value="Glycogen Phosphorylase B"/>
    <property type="match status" value="1"/>
</dbReference>
<dbReference type="AlphaFoldDB" id="A0A8J3B2I6"/>
<feature type="domain" description="Polysaccharide pyruvyl transferase" evidence="1">
    <location>
        <begin position="13"/>
        <end position="293"/>
    </location>
</feature>
<gene>
    <name evidence="2" type="primary">csaB</name>
    <name evidence="2" type="ORF">GCM10007043_01090</name>
</gene>
<dbReference type="RefSeq" id="WP_188816507.1">
    <property type="nucleotide sequence ID" value="NZ_BMOF01000001.1"/>
</dbReference>
<evidence type="ECO:0000259" key="1">
    <source>
        <dbReference type="Pfam" id="PF04230"/>
    </source>
</evidence>
<name>A0A8J3B2I6_9BACI</name>